<comment type="caution">
    <text evidence="4">The sequence shown here is derived from an EMBL/GenBank/DDBJ whole genome shotgun (WGS) entry which is preliminary data.</text>
</comment>
<dbReference type="Proteomes" id="UP001143548">
    <property type="component" value="Unassembled WGS sequence"/>
</dbReference>
<sequence length="660" mass="76033">MESSLMPVMSPEQENRIATSWLKGHAHRLRLPLAHRSQPQPPAPIEPANTRQGLSEDVDEVDEVDEFCQVIQCYSNETKSSEQGGGHGSVRFDIYGAHSWKEVVNIVQAVEKDYKHSATGWRGAARWAFRKLGEHSEDFNPWLDLLPDDKYFSIACGGLKIILGMAARRSEQREAILAFFAEIPEIIFWTDRYHSLFQDEEGLKSYLYEFYLALLARIQGMIAALVDVSLWRKIISGLRVKNSDKSLGHVNQRFTRARIQLDKHLQFVRDRLQVDTNQRVVHIKPVVDDLAMGQKKVIQQNSDLRNDFSEFRHEVMAKLERQSKRPWNGFAEQMQQLLQSEVQKAQWLINQENMQRENRQWQIMRQGYPKSDLYSFLGLTEQDVRQQLIQDLDDTGREGQDVDMAAQTHAQQLLRMPRFQDWIRSDQPDMLHVDGNCDNYAMARCSPFSLLCCVLVHQLLQQPESQVLFFFCGLHNLAGEPMAGPVGLVKSLIIQLLLDTDDQYDLFFLTLGRREEALCQDDLPTLCETLREMLVQNRSSALFCIVDGASLFEVREWREEMEYVVQQLFNLTTDPDIGTVFKVLFTSPGISRLASGVPQSCRVYVSETNERISDAGFRSPDAFQDEVYRRRDDLADTAGEYEVNPYEAMYKVDMYGEGCE</sequence>
<dbReference type="InterPro" id="IPR056884">
    <property type="entry name" value="NPHP3-like_N"/>
</dbReference>
<name>A0A9W5YUF9_9EURO</name>
<feature type="region of interest" description="Disordered" evidence="2">
    <location>
        <begin position="35"/>
        <end position="56"/>
    </location>
</feature>
<dbReference type="PANTHER" id="PTHR40619:SF3">
    <property type="entry name" value="FUNGAL STAND N-TERMINAL GOODBYE DOMAIN-CONTAINING PROTEIN"/>
    <property type="match status" value="1"/>
</dbReference>
<dbReference type="PANTHER" id="PTHR40619">
    <property type="entry name" value="FUNGAL STAND N-TERMINAL GOODBYE DOMAIN-CONTAINING PROTEIN"/>
    <property type="match status" value="1"/>
</dbReference>
<dbReference type="Pfam" id="PF24883">
    <property type="entry name" value="NPHP3_N"/>
    <property type="match status" value="1"/>
</dbReference>
<feature type="domain" description="Nephrocystin 3-like N-terminal" evidence="3">
    <location>
        <begin position="411"/>
        <end position="587"/>
    </location>
</feature>
<keyword evidence="1" id="KW-0677">Repeat</keyword>
<proteinExistence type="predicted"/>
<evidence type="ECO:0000259" key="3">
    <source>
        <dbReference type="Pfam" id="PF24883"/>
    </source>
</evidence>
<reference evidence="4" key="1">
    <citation type="submission" date="2022-07" db="EMBL/GenBank/DDBJ databases">
        <title>Taxonomy of Aspergillus series Nigri: significant species reduction supported by multi-species coalescent approaches.</title>
        <authorList>
            <person name="Bian C."/>
            <person name="Kusuya Y."/>
            <person name="Sklenar F."/>
            <person name="D'hooge E."/>
            <person name="Yaguchi T."/>
            <person name="Takahashi H."/>
            <person name="Hubka V."/>
        </authorList>
    </citation>
    <scope>NUCLEOTIDE SEQUENCE</scope>
    <source>
        <strain evidence="4">CBS 733.88</strain>
    </source>
</reference>
<accession>A0A9W5YUF9</accession>
<gene>
    <name evidence="4" type="ORF">AbraCBS73388_010627</name>
</gene>
<organism evidence="4 5">
    <name type="scientific">Aspergillus brasiliensis</name>
    <dbReference type="NCBI Taxonomy" id="319629"/>
    <lineage>
        <taxon>Eukaryota</taxon>
        <taxon>Fungi</taxon>
        <taxon>Dikarya</taxon>
        <taxon>Ascomycota</taxon>
        <taxon>Pezizomycotina</taxon>
        <taxon>Eurotiomycetes</taxon>
        <taxon>Eurotiomycetidae</taxon>
        <taxon>Eurotiales</taxon>
        <taxon>Aspergillaceae</taxon>
        <taxon>Aspergillus</taxon>
        <taxon>Aspergillus subgen. Circumdati</taxon>
    </lineage>
</organism>
<protein>
    <recommendedName>
        <fullName evidence="3">Nephrocystin 3-like N-terminal domain-containing protein</fullName>
    </recommendedName>
</protein>
<evidence type="ECO:0000313" key="5">
    <source>
        <dbReference type="Proteomes" id="UP001143548"/>
    </source>
</evidence>
<dbReference type="EMBL" id="BROQ01000078">
    <property type="protein sequence ID" value="GKZ24014.1"/>
    <property type="molecule type" value="Genomic_DNA"/>
</dbReference>
<dbReference type="AlphaFoldDB" id="A0A9W5YUF9"/>
<evidence type="ECO:0000256" key="2">
    <source>
        <dbReference type="SAM" id="MobiDB-lite"/>
    </source>
</evidence>
<evidence type="ECO:0000256" key="1">
    <source>
        <dbReference type="ARBA" id="ARBA00022737"/>
    </source>
</evidence>
<evidence type="ECO:0000313" key="4">
    <source>
        <dbReference type="EMBL" id="GKZ24014.1"/>
    </source>
</evidence>